<keyword evidence="3" id="KW-1185">Reference proteome</keyword>
<dbReference type="AlphaFoldDB" id="A0A4V1MAR2"/>
<dbReference type="RefSeq" id="WP_129002514.1">
    <property type="nucleotide sequence ID" value="NZ_SDHZ01000001.1"/>
</dbReference>
<dbReference type="Proteomes" id="UP000290545">
    <property type="component" value="Unassembled WGS sequence"/>
</dbReference>
<evidence type="ECO:0000313" key="2">
    <source>
        <dbReference type="EMBL" id="RXK86766.1"/>
    </source>
</evidence>
<accession>A0A4V1MAR2</accession>
<organism evidence="2 3">
    <name type="scientific">Filimonas effusa</name>
    <dbReference type="NCBI Taxonomy" id="2508721"/>
    <lineage>
        <taxon>Bacteria</taxon>
        <taxon>Pseudomonadati</taxon>
        <taxon>Bacteroidota</taxon>
        <taxon>Chitinophagia</taxon>
        <taxon>Chitinophagales</taxon>
        <taxon>Chitinophagaceae</taxon>
        <taxon>Filimonas</taxon>
    </lineage>
</organism>
<protein>
    <submittedName>
        <fullName evidence="2">Uncharacterized protein</fullName>
    </submittedName>
</protein>
<feature type="region of interest" description="Disordered" evidence="1">
    <location>
        <begin position="1"/>
        <end position="25"/>
    </location>
</feature>
<evidence type="ECO:0000256" key="1">
    <source>
        <dbReference type="SAM" id="MobiDB-lite"/>
    </source>
</evidence>
<gene>
    <name evidence="2" type="ORF">ESB13_08200</name>
</gene>
<sequence>MSHFNAFMRSSAAAYRRSEREQQRKAREAARQFKAQAKLDAISDAARAVKNYNNYISILKSVHKEATEEINWETVLDDEPPASPNRQDEGETKALYQQSNYRPSFFDKLFGSESKKRKKLQQDVETARAKDEKVYQNQLKQYEQDKQDFYHLQEVAKGVLNKQVESYKDALLFFEPYSDIAELGTKVELSFQPEHVSIELKVNNKEVIPDYVLSQTSTGKLSKKTMTAGKINDLYQDYVCSCLLRVARETLAYLPVHYVVVNAVGVLFDSITGYEDAKTIVSVIITPDKLKQLNMNTIDPSDSMKNFHHRMRFSKTNGFSAVERIDGKALML</sequence>
<dbReference type="OrthoDB" id="983149at2"/>
<reference evidence="2 3" key="1">
    <citation type="submission" date="2019-01" db="EMBL/GenBank/DDBJ databases">
        <title>Filimonas sp. strain TTM-71.</title>
        <authorList>
            <person name="Chen W.-M."/>
        </authorList>
    </citation>
    <scope>NUCLEOTIDE SEQUENCE [LARGE SCALE GENOMIC DNA]</scope>
    <source>
        <strain evidence="2 3">TTM-71</strain>
    </source>
</reference>
<evidence type="ECO:0000313" key="3">
    <source>
        <dbReference type="Proteomes" id="UP000290545"/>
    </source>
</evidence>
<feature type="compositionally biased region" description="Basic and acidic residues" evidence="1">
    <location>
        <begin position="16"/>
        <end position="25"/>
    </location>
</feature>
<comment type="caution">
    <text evidence="2">The sequence shown here is derived from an EMBL/GenBank/DDBJ whole genome shotgun (WGS) entry which is preliminary data.</text>
</comment>
<proteinExistence type="predicted"/>
<dbReference type="EMBL" id="SDHZ01000001">
    <property type="protein sequence ID" value="RXK86766.1"/>
    <property type="molecule type" value="Genomic_DNA"/>
</dbReference>
<name>A0A4V1MAR2_9BACT</name>